<dbReference type="InterPro" id="IPR005025">
    <property type="entry name" value="FMN_Rdtase-like_dom"/>
</dbReference>
<dbReference type="GO" id="GO:0005829">
    <property type="term" value="C:cytosol"/>
    <property type="evidence" value="ECO:0007669"/>
    <property type="project" value="TreeGrafter"/>
</dbReference>
<dbReference type="Pfam" id="PF03358">
    <property type="entry name" value="FMN_red"/>
    <property type="match status" value="1"/>
</dbReference>
<dbReference type="PANTHER" id="PTHR30543:SF21">
    <property type="entry name" value="NAD(P)H-DEPENDENT FMN REDUCTASE LOT6"/>
    <property type="match status" value="1"/>
</dbReference>
<dbReference type="RefSeq" id="WP_207206615.1">
    <property type="nucleotide sequence ID" value="NZ_CP025086.1"/>
</dbReference>
<keyword evidence="3" id="KW-1185">Reference proteome</keyword>
<protein>
    <submittedName>
        <fullName evidence="2">NAD(P)H-dependent FMN reductase</fullName>
    </submittedName>
</protein>
<reference evidence="2 3" key="1">
    <citation type="submission" date="2018-08" db="EMBL/GenBank/DDBJ databases">
        <title>Genomic Encyclopedia of Type Strains, Phase IV (KMG-IV): sequencing the most valuable type-strain genomes for metagenomic binning, comparative biology and taxonomic classification.</title>
        <authorList>
            <person name="Goeker M."/>
        </authorList>
    </citation>
    <scope>NUCLEOTIDE SEQUENCE [LARGE SCALE GENOMIC DNA]</scope>
    <source>
        <strain evidence="2 3">BW863</strain>
    </source>
</reference>
<dbReference type="PANTHER" id="PTHR30543">
    <property type="entry name" value="CHROMATE REDUCTASE"/>
    <property type="match status" value="1"/>
</dbReference>
<dbReference type="GO" id="GO:0010181">
    <property type="term" value="F:FMN binding"/>
    <property type="evidence" value="ECO:0007669"/>
    <property type="project" value="TreeGrafter"/>
</dbReference>
<evidence type="ECO:0000313" key="2">
    <source>
        <dbReference type="EMBL" id="REF88124.1"/>
    </source>
</evidence>
<organism evidence="2 3">
    <name type="scientific">Methylovirgula ligni</name>
    <dbReference type="NCBI Taxonomy" id="569860"/>
    <lineage>
        <taxon>Bacteria</taxon>
        <taxon>Pseudomonadati</taxon>
        <taxon>Pseudomonadota</taxon>
        <taxon>Alphaproteobacteria</taxon>
        <taxon>Hyphomicrobiales</taxon>
        <taxon>Beijerinckiaceae</taxon>
        <taxon>Methylovirgula</taxon>
    </lineage>
</organism>
<dbReference type="EMBL" id="QUMO01000002">
    <property type="protein sequence ID" value="REF88124.1"/>
    <property type="molecule type" value="Genomic_DNA"/>
</dbReference>
<dbReference type="GO" id="GO:0016491">
    <property type="term" value="F:oxidoreductase activity"/>
    <property type="evidence" value="ECO:0007669"/>
    <property type="project" value="InterPro"/>
</dbReference>
<comment type="caution">
    <text evidence="2">The sequence shown here is derived from an EMBL/GenBank/DDBJ whole genome shotgun (WGS) entry which is preliminary data.</text>
</comment>
<dbReference type="AlphaFoldDB" id="A0A3D9YZD2"/>
<sequence length="189" mass="20895">MPKIQVICGSVRPMRICLDTARWVVKVLPREADIELELVDLADWPLPMDDEPGIPARDPYVHEHTRAWSRKVAEAAAYIFVTPQYNWGYPAALKNALDHLYREWATKPAMIVSYGFHGGGKCAAQLREVLEGLHMRPVATMPALTLPSELKHGAPADVAFEAFTSAIPSVEQAFAELILMLGADHSPAL</sequence>
<gene>
    <name evidence="2" type="ORF">DES32_1765</name>
</gene>
<dbReference type="Gene3D" id="3.40.50.360">
    <property type="match status" value="1"/>
</dbReference>
<accession>A0A3D9YZD2</accession>
<name>A0A3D9YZD2_9HYPH</name>
<proteinExistence type="predicted"/>
<evidence type="ECO:0000259" key="1">
    <source>
        <dbReference type="Pfam" id="PF03358"/>
    </source>
</evidence>
<dbReference type="InterPro" id="IPR029039">
    <property type="entry name" value="Flavoprotein-like_sf"/>
</dbReference>
<dbReference type="InterPro" id="IPR050712">
    <property type="entry name" value="NAD(P)H-dep_reductase"/>
</dbReference>
<dbReference type="SUPFAM" id="SSF52218">
    <property type="entry name" value="Flavoproteins"/>
    <property type="match status" value="1"/>
</dbReference>
<feature type="domain" description="NADPH-dependent FMN reductase-like" evidence="1">
    <location>
        <begin position="2"/>
        <end position="140"/>
    </location>
</feature>
<evidence type="ECO:0000313" key="3">
    <source>
        <dbReference type="Proteomes" id="UP000256900"/>
    </source>
</evidence>
<dbReference type="Proteomes" id="UP000256900">
    <property type="component" value="Unassembled WGS sequence"/>
</dbReference>